<protein>
    <recommendedName>
        <fullName evidence="8">DNA 3'-5' helicase</fullName>
        <ecNumber evidence="8">5.6.2.4</ecNumber>
    </recommendedName>
</protein>
<dbReference type="RefSeq" id="WP_170084460.1">
    <property type="nucleotide sequence ID" value="NZ_WOWB01000005.1"/>
</dbReference>
<comment type="catalytic activity">
    <reaction evidence="7">
        <text>Couples ATP hydrolysis with the unwinding of duplex DNA by translocating in the 3'-5' direction.</text>
        <dbReference type="EC" id="5.6.2.4"/>
    </reaction>
</comment>
<sequence length="641" mass="71673">MPTNTQFPIGEIRESVAAIHAEKPFVTTSDIAGAIGCSRETARQKLNALVDEGLLDARQVGGRAKVWYGPQWVTMESEETMASGDPPEDGTDTADPSSDSATSQSPEEEEERVLFFPSRREIVIDSPTDKSQRTLAQTAHLVDSTGDGYLYKIDQTDIWNAPYDSFEKLRSDLIELVGEDKWDGGFESRIKDDWDRAHQFRLHTHPDGFAVLKAADTDVFENVAKRKLEYGDHYSEFLSDTELRVTQGGAAGVKETLYDEGYPVIDERRLEEGASLDVALTDGIQLRDYQQDWVEQFGVRRSGVFVGPSGSGKTIAALGAMEAIGGETLIIVPNRELAQQWVDELIDKTTLSKSKIGQYHGGTKQIRPVTIATYDTAAMSRHRKLFNERDWGLVIADECHHSVASTWKRFREIQSKARLGLSATPVREADDPKEIYTLIGPPIGTDWGSLFADGWVEKPDVELIPVPWASDRARKRYQRASGSKRLIEAARNPKKHDVVDALLDQHPDQKTLIFVDWIKQGKDLAEELDLPFVYGDTDHDERERIYDRFRSGDLQSLIISRVGDEGIDLPDAEVAILASTMGSSRSQTGQRAGRTMRPLGDATVYLILTKGSGEEDWGRESTQYLAEKGIDVTKTDWEQYR</sequence>
<evidence type="ECO:0000259" key="11">
    <source>
        <dbReference type="PROSITE" id="PS51192"/>
    </source>
</evidence>
<dbReference type="SUPFAM" id="SSF46785">
    <property type="entry name" value="Winged helix' DNA-binding domain"/>
    <property type="match status" value="1"/>
</dbReference>
<evidence type="ECO:0000256" key="7">
    <source>
        <dbReference type="ARBA" id="ARBA00034617"/>
    </source>
</evidence>
<dbReference type="SMART" id="SM00487">
    <property type="entry name" value="DEXDc"/>
    <property type="match status" value="1"/>
</dbReference>
<comment type="catalytic activity">
    <reaction evidence="9">
        <text>ATP + H2O = ADP + phosphate + H(+)</text>
        <dbReference type="Rhea" id="RHEA:13065"/>
        <dbReference type="ChEBI" id="CHEBI:15377"/>
        <dbReference type="ChEBI" id="CHEBI:15378"/>
        <dbReference type="ChEBI" id="CHEBI:30616"/>
        <dbReference type="ChEBI" id="CHEBI:43474"/>
        <dbReference type="ChEBI" id="CHEBI:456216"/>
        <dbReference type="EC" id="5.6.2.4"/>
    </reaction>
</comment>
<feature type="compositionally biased region" description="Low complexity" evidence="10">
    <location>
        <begin position="93"/>
        <end position="105"/>
    </location>
</feature>
<dbReference type="GO" id="GO:0043138">
    <property type="term" value="F:3'-5' DNA helicase activity"/>
    <property type="evidence" value="ECO:0007669"/>
    <property type="project" value="UniProtKB-EC"/>
</dbReference>
<evidence type="ECO:0000256" key="8">
    <source>
        <dbReference type="ARBA" id="ARBA00034808"/>
    </source>
</evidence>
<keyword evidence="2" id="KW-0547">Nucleotide-binding</keyword>
<dbReference type="InterPro" id="IPR050615">
    <property type="entry name" value="ATP-dep_DNA_Helicase"/>
</dbReference>
<gene>
    <name evidence="13" type="ORF">GOC83_18860</name>
</gene>
<dbReference type="InterPro" id="IPR036390">
    <property type="entry name" value="WH_DNA-bd_sf"/>
</dbReference>
<dbReference type="Gene3D" id="1.10.10.10">
    <property type="entry name" value="Winged helix-like DNA-binding domain superfamily/Winged helix DNA-binding domain"/>
    <property type="match status" value="1"/>
</dbReference>
<feature type="domain" description="Helicase C-terminal" evidence="12">
    <location>
        <begin position="497"/>
        <end position="641"/>
    </location>
</feature>
<dbReference type="GO" id="GO:0003677">
    <property type="term" value="F:DNA binding"/>
    <property type="evidence" value="ECO:0007669"/>
    <property type="project" value="InterPro"/>
</dbReference>
<dbReference type="Pfam" id="PF04851">
    <property type="entry name" value="ResIII"/>
    <property type="match status" value="1"/>
</dbReference>
<dbReference type="PRINTS" id="PR00851">
    <property type="entry name" value="XRODRMPGMNTB"/>
</dbReference>
<evidence type="ECO:0000259" key="12">
    <source>
        <dbReference type="PROSITE" id="PS51194"/>
    </source>
</evidence>
<organism evidence="13 14">
    <name type="scientific">Haloarcula rubripromontorii</name>
    <dbReference type="NCBI Taxonomy" id="1705562"/>
    <lineage>
        <taxon>Archaea</taxon>
        <taxon>Methanobacteriati</taxon>
        <taxon>Methanobacteriota</taxon>
        <taxon>Stenosarchaea group</taxon>
        <taxon>Halobacteria</taxon>
        <taxon>Halobacteriales</taxon>
        <taxon>Haloarculaceae</taxon>
        <taxon>Haloarcula</taxon>
    </lineage>
</organism>
<dbReference type="Proteomes" id="UP000610611">
    <property type="component" value="Unassembled WGS sequence"/>
</dbReference>
<evidence type="ECO:0000256" key="1">
    <source>
        <dbReference type="ARBA" id="ARBA00006637"/>
    </source>
</evidence>
<dbReference type="Pfam" id="PF16203">
    <property type="entry name" value="ERCC3_RAD25_C"/>
    <property type="match status" value="1"/>
</dbReference>
<evidence type="ECO:0000256" key="4">
    <source>
        <dbReference type="ARBA" id="ARBA00022806"/>
    </source>
</evidence>
<evidence type="ECO:0000256" key="5">
    <source>
        <dbReference type="ARBA" id="ARBA00022840"/>
    </source>
</evidence>
<keyword evidence="3" id="KW-0378">Hydrolase</keyword>
<accession>A0A847U7A4</accession>
<reference evidence="13" key="1">
    <citation type="submission" date="2019-12" db="EMBL/GenBank/DDBJ databases">
        <title>The whole-genome sequencing of Haloarcula japonica strain pws8.</title>
        <authorList>
            <person name="Verma D.K."/>
            <person name="Gopal K."/>
            <person name="Prasad E.S."/>
        </authorList>
    </citation>
    <scope>NUCLEOTIDE SEQUENCE</scope>
    <source>
        <strain evidence="13">Pws8</strain>
    </source>
</reference>
<dbReference type="InterPro" id="IPR027417">
    <property type="entry name" value="P-loop_NTPase"/>
</dbReference>
<name>A0A847U7A4_9EURY</name>
<feature type="region of interest" description="Disordered" evidence="10">
    <location>
        <begin position="78"/>
        <end position="112"/>
    </location>
</feature>
<evidence type="ECO:0000313" key="14">
    <source>
        <dbReference type="Proteomes" id="UP000610611"/>
    </source>
</evidence>
<dbReference type="SUPFAM" id="SSF52540">
    <property type="entry name" value="P-loop containing nucleoside triphosphate hydrolases"/>
    <property type="match status" value="1"/>
</dbReference>
<evidence type="ECO:0000256" key="2">
    <source>
        <dbReference type="ARBA" id="ARBA00022741"/>
    </source>
</evidence>
<dbReference type="CDD" id="cd17926">
    <property type="entry name" value="DEXHc_RE"/>
    <property type="match status" value="1"/>
</dbReference>
<proteinExistence type="inferred from homology"/>
<comment type="similarity">
    <text evidence="1">Belongs to the helicase family. RAD25/XPB subfamily.</text>
</comment>
<evidence type="ECO:0000256" key="3">
    <source>
        <dbReference type="ARBA" id="ARBA00022801"/>
    </source>
</evidence>
<dbReference type="EC" id="5.6.2.4" evidence="8"/>
<feature type="domain" description="Helicase ATP-binding" evidence="11">
    <location>
        <begin position="294"/>
        <end position="443"/>
    </location>
</feature>
<evidence type="ECO:0000313" key="13">
    <source>
        <dbReference type="EMBL" id="NLV08187.1"/>
    </source>
</evidence>
<dbReference type="EMBL" id="WOWB01000005">
    <property type="protein sequence ID" value="NLV08187.1"/>
    <property type="molecule type" value="Genomic_DNA"/>
</dbReference>
<dbReference type="InterPro" id="IPR036388">
    <property type="entry name" value="WH-like_DNA-bd_sf"/>
</dbReference>
<dbReference type="InterPro" id="IPR001650">
    <property type="entry name" value="Helicase_C-like"/>
</dbReference>
<dbReference type="InterPro" id="IPR014001">
    <property type="entry name" value="Helicase_ATP-bd"/>
</dbReference>
<keyword evidence="5" id="KW-0067">ATP-binding</keyword>
<dbReference type="SMART" id="SM00490">
    <property type="entry name" value="HELICc"/>
    <property type="match status" value="1"/>
</dbReference>
<comment type="caution">
    <text evidence="13">The sequence shown here is derived from an EMBL/GenBank/DDBJ whole genome shotgun (WGS) entry which is preliminary data.</text>
</comment>
<dbReference type="PANTHER" id="PTHR11274">
    <property type="entry name" value="RAD25/XP-B DNA REPAIR HELICASE"/>
    <property type="match status" value="1"/>
</dbReference>
<dbReference type="AlphaFoldDB" id="A0A847U7A4"/>
<dbReference type="PROSITE" id="PS51192">
    <property type="entry name" value="HELICASE_ATP_BIND_1"/>
    <property type="match status" value="1"/>
</dbReference>
<dbReference type="PROSITE" id="PS51194">
    <property type="entry name" value="HELICASE_CTER"/>
    <property type="match status" value="1"/>
</dbReference>
<dbReference type="Gene3D" id="3.40.50.300">
    <property type="entry name" value="P-loop containing nucleotide triphosphate hydrolases"/>
    <property type="match status" value="2"/>
</dbReference>
<evidence type="ECO:0000256" key="9">
    <source>
        <dbReference type="ARBA" id="ARBA00048988"/>
    </source>
</evidence>
<evidence type="ECO:0000256" key="10">
    <source>
        <dbReference type="SAM" id="MobiDB-lite"/>
    </source>
</evidence>
<dbReference type="GO" id="GO:0005524">
    <property type="term" value="F:ATP binding"/>
    <property type="evidence" value="ECO:0007669"/>
    <property type="project" value="UniProtKB-KW"/>
</dbReference>
<dbReference type="InterPro" id="IPR032438">
    <property type="entry name" value="ERCC3_RAD25_C"/>
</dbReference>
<dbReference type="InterPro" id="IPR006935">
    <property type="entry name" value="Helicase/UvrB_N"/>
</dbReference>
<keyword evidence="4 13" id="KW-0347">Helicase</keyword>
<dbReference type="PANTHER" id="PTHR11274:SF0">
    <property type="entry name" value="GENERAL TRANSCRIPTION AND DNA REPAIR FACTOR IIH HELICASE SUBUNIT XPB"/>
    <property type="match status" value="1"/>
</dbReference>
<dbReference type="GO" id="GO:0016787">
    <property type="term" value="F:hydrolase activity"/>
    <property type="evidence" value="ECO:0007669"/>
    <property type="project" value="UniProtKB-KW"/>
</dbReference>
<evidence type="ECO:0000256" key="6">
    <source>
        <dbReference type="ARBA" id="ARBA00023235"/>
    </source>
</evidence>
<keyword evidence="6" id="KW-0413">Isomerase</keyword>